<name>A0AAU4K2Z8_9NOCA</name>
<reference evidence="2 3" key="1">
    <citation type="submission" date="2022-10" db="EMBL/GenBank/DDBJ databases">
        <title>The complete genomes of actinobacterial strains from the NBC collection.</title>
        <authorList>
            <person name="Joergensen T.S."/>
            <person name="Alvarez Arevalo M."/>
            <person name="Sterndorff E.B."/>
            <person name="Faurdal D."/>
            <person name="Vuksanovic O."/>
            <person name="Mourched A.-S."/>
            <person name="Charusanti P."/>
            <person name="Shaw S."/>
            <person name="Blin K."/>
            <person name="Weber T."/>
        </authorList>
    </citation>
    <scope>NUCLEOTIDE SEQUENCE [LARGE SCALE GENOMIC DNA]</scope>
    <source>
        <strain evidence="2 3">NBC_00319</strain>
    </source>
</reference>
<organism evidence="2 3">
    <name type="scientific">Williamsia herbipolensis</name>
    <dbReference type="NCBI Taxonomy" id="1603258"/>
    <lineage>
        <taxon>Bacteria</taxon>
        <taxon>Bacillati</taxon>
        <taxon>Actinomycetota</taxon>
        <taxon>Actinomycetes</taxon>
        <taxon>Mycobacteriales</taxon>
        <taxon>Nocardiaceae</taxon>
        <taxon>Williamsia</taxon>
    </lineage>
</organism>
<dbReference type="CDD" id="cd00657">
    <property type="entry name" value="Ferritin_like"/>
    <property type="match status" value="1"/>
</dbReference>
<dbReference type="AlphaFoldDB" id="A0AAU4K2Z8"/>
<evidence type="ECO:0000259" key="1">
    <source>
        <dbReference type="Pfam" id="PF14530"/>
    </source>
</evidence>
<dbReference type="InterPro" id="IPR029447">
    <property type="entry name" value="DUF4439"/>
</dbReference>
<protein>
    <submittedName>
        <fullName evidence="2">Ferritin-like domain-containing protein</fullName>
    </submittedName>
</protein>
<dbReference type="EMBL" id="CP108021">
    <property type="protein sequence ID" value="WUM20440.1"/>
    <property type="molecule type" value="Genomic_DNA"/>
</dbReference>
<dbReference type="Pfam" id="PF14530">
    <property type="entry name" value="DUF4439"/>
    <property type="match status" value="1"/>
</dbReference>
<proteinExistence type="predicted"/>
<evidence type="ECO:0000313" key="3">
    <source>
        <dbReference type="Proteomes" id="UP001432128"/>
    </source>
</evidence>
<dbReference type="Proteomes" id="UP001432128">
    <property type="component" value="Chromosome"/>
</dbReference>
<dbReference type="Gene3D" id="1.20.1260.10">
    <property type="match status" value="1"/>
</dbReference>
<keyword evidence="3" id="KW-1185">Reference proteome</keyword>
<dbReference type="InterPro" id="IPR012347">
    <property type="entry name" value="Ferritin-like"/>
</dbReference>
<sequence>MSEATDALAAAVEAENAAVFVYGVAVAYAAASRRDTIADYTAEHRSRRDELERLMLAAKVTAPLPAAGYVPPVSITDPVTAIQAVLAAEQDCARAYRALLERADDRSQRQAGVDALSDSARRAATWRLVLRISPATVASPGAQS</sequence>
<dbReference type="SUPFAM" id="SSF47240">
    <property type="entry name" value="Ferritin-like"/>
    <property type="match status" value="1"/>
</dbReference>
<feature type="domain" description="DUF4439" evidence="1">
    <location>
        <begin position="7"/>
        <end position="142"/>
    </location>
</feature>
<accession>A0AAU4K2Z8</accession>
<evidence type="ECO:0000313" key="2">
    <source>
        <dbReference type="EMBL" id="WUM20440.1"/>
    </source>
</evidence>
<gene>
    <name evidence="2" type="ORF">OG579_00885</name>
</gene>
<dbReference type="RefSeq" id="WP_045822472.1">
    <property type="nucleotide sequence ID" value="NZ_CP108021.1"/>
</dbReference>
<dbReference type="InterPro" id="IPR009078">
    <property type="entry name" value="Ferritin-like_SF"/>
</dbReference>
<dbReference type="KEGG" id="whr:OG579_00885"/>